<feature type="region of interest" description="Disordered" evidence="1">
    <location>
        <begin position="76"/>
        <end position="151"/>
    </location>
</feature>
<sequence>SSVKKRYNKRAQTLSPLSIGESVYFEHKKGKNWKLGTIKERLSERSYIVQSHEEGTYRRNPVQQRPTKIKTCIRGYSPLREPDNTDIPINSHKDQTTAIPSELNNPGMSPSKNVKDDELTNSDTTSTTVPSGRPKVKIKEPAHLKDVVRYK</sequence>
<dbReference type="Proteomes" id="UP001634394">
    <property type="component" value="Unassembled WGS sequence"/>
</dbReference>
<accession>A0ABD3XMS8</accession>
<gene>
    <name evidence="2" type="ORF">ACJMK2_026865</name>
</gene>
<feature type="non-terminal residue" evidence="2">
    <location>
        <position position="1"/>
    </location>
</feature>
<protein>
    <submittedName>
        <fullName evidence="2">Uncharacterized protein</fullName>
    </submittedName>
</protein>
<comment type="caution">
    <text evidence="2">The sequence shown here is derived from an EMBL/GenBank/DDBJ whole genome shotgun (WGS) entry which is preliminary data.</text>
</comment>
<proteinExistence type="predicted"/>
<evidence type="ECO:0000313" key="3">
    <source>
        <dbReference type="Proteomes" id="UP001634394"/>
    </source>
</evidence>
<evidence type="ECO:0000313" key="2">
    <source>
        <dbReference type="EMBL" id="KAL3886906.1"/>
    </source>
</evidence>
<organism evidence="2 3">
    <name type="scientific">Sinanodonta woodiana</name>
    <name type="common">Chinese pond mussel</name>
    <name type="synonym">Anodonta woodiana</name>
    <dbReference type="NCBI Taxonomy" id="1069815"/>
    <lineage>
        <taxon>Eukaryota</taxon>
        <taxon>Metazoa</taxon>
        <taxon>Spiralia</taxon>
        <taxon>Lophotrochozoa</taxon>
        <taxon>Mollusca</taxon>
        <taxon>Bivalvia</taxon>
        <taxon>Autobranchia</taxon>
        <taxon>Heteroconchia</taxon>
        <taxon>Palaeoheterodonta</taxon>
        <taxon>Unionida</taxon>
        <taxon>Unionoidea</taxon>
        <taxon>Unionidae</taxon>
        <taxon>Unioninae</taxon>
        <taxon>Sinanodonta</taxon>
    </lineage>
</organism>
<evidence type="ECO:0000256" key="1">
    <source>
        <dbReference type="SAM" id="MobiDB-lite"/>
    </source>
</evidence>
<feature type="compositionally biased region" description="Polar residues" evidence="1">
    <location>
        <begin position="96"/>
        <end position="112"/>
    </location>
</feature>
<feature type="compositionally biased region" description="Polar residues" evidence="1">
    <location>
        <begin position="121"/>
        <end position="130"/>
    </location>
</feature>
<dbReference type="EMBL" id="JBJQND010000002">
    <property type="protein sequence ID" value="KAL3886906.1"/>
    <property type="molecule type" value="Genomic_DNA"/>
</dbReference>
<name>A0ABD3XMS8_SINWO</name>
<dbReference type="AlphaFoldDB" id="A0ABD3XMS8"/>
<keyword evidence="3" id="KW-1185">Reference proteome</keyword>
<reference evidence="2 3" key="1">
    <citation type="submission" date="2024-11" db="EMBL/GenBank/DDBJ databases">
        <title>Chromosome-level genome assembly of the freshwater bivalve Anodonta woodiana.</title>
        <authorList>
            <person name="Chen X."/>
        </authorList>
    </citation>
    <scope>NUCLEOTIDE SEQUENCE [LARGE SCALE GENOMIC DNA]</scope>
    <source>
        <strain evidence="2">MN2024</strain>
        <tissue evidence="2">Gills</tissue>
    </source>
</reference>
<feature type="compositionally biased region" description="Basic and acidic residues" evidence="1">
    <location>
        <begin position="137"/>
        <end position="151"/>
    </location>
</feature>